<evidence type="ECO:0000259" key="2">
    <source>
        <dbReference type="Pfam" id="PF03779"/>
    </source>
</evidence>
<reference evidence="3 4" key="1">
    <citation type="submission" date="2020-03" db="EMBL/GenBank/DDBJ databases">
        <title>WGS of actinomycetes isolated from Thailand.</title>
        <authorList>
            <person name="Thawai C."/>
        </authorList>
    </citation>
    <scope>NUCLEOTIDE SEQUENCE [LARGE SCALE GENOMIC DNA]</scope>
    <source>
        <strain evidence="3 4">PLAI 1-29</strain>
    </source>
</reference>
<feature type="transmembrane region" description="Helical" evidence="1">
    <location>
        <begin position="45"/>
        <end position="64"/>
    </location>
</feature>
<protein>
    <submittedName>
        <fullName evidence="3">SPW repeat protein</fullName>
    </submittedName>
</protein>
<dbReference type="InterPro" id="IPR005530">
    <property type="entry name" value="SPW"/>
</dbReference>
<dbReference type="Proteomes" id="UP000695264">
    <property type="component" value="Unassembled WGS sequence"/>
</dbReference>
<proteinExistence type="predicted"/>
<feature type="domain" description="SPW repeat-containing integral membrane" evidence="2">
    <location>
        <begin position="20"/>
        <end position="118"/>
    </location>
</feature>
<sequence length="134" mass="13540">MALQARSERAVATPGAQMVEAVSLLTGLFIAASPWIVGFSGLTTLAVTNLIAGLAFVLLVRGVGGASAYDRTHAMSWAAIGIGIWTVVAPWAIVGDVSTTRSIIANTVGGGVAALLGLATAAMAARGRPRQPRA</sequence>
<keyword evidence="4" id="KW-1185">Reference proteome</keyword>
<feature type="transmembrane region" description="Helical" evidence="1">
    <location>
        <begin position="103"/>
        <end position="125"/>
    </location>
</feature>
<feature type="transmembrane region" description="Helical" evidence="1">
    <location>
        <begin position="76"/>
        <end position="97"/>
    </location>
</feature>
<comment type="caution">
    <text evidence="3">The sequence shown here is derived from an EMBL/GenBank/DDBJ whole genome shotgun (WGS) entry which is preliminary data.</text>
</comment>
<organism evidence="3 4">
    <name type="scientific">Streptomyces zingiberis</name>
    <dbReference type="NCBI Taxonomy" id="2053010"/>
    <lineage>
        <taxon>Bacteria</taxon>
        <taxon>Bacillati</taxon>
        <taxon>Actinomycetota</taxon>
        <taxon>Actinomycetes</taxon>
        <taxon>Kitasatosporales</taxon>
        <taxon>Streptomycetaceae</taxon>
        <taxon>Streptomyces</taxon>
    </lineage>
</organism>
<keyword evidence="1" id="KW-1133">Transmembrane helix</keyword>
<evidence type="ECO:0000313" key="3">
    <source>
        <dbReference type="EMBL" id="NJQ03290.1"/>
    </source>
</evidence>
<keyword evidence="1" id="KW-0472">Membrane</keyword>
<gene>
    <name evidence="3" type="ORF">HCK00_22840</name>
</gene>
<feature type="transmembrane region" description="Helical" evidence="1">
    <location>
        <begin position="21"/>
        <end position="39"/>
    </location>
</feature>
<keyword evidence="1" id="KW-0812">Transmembrane</keyword>
<evidence type="ECO:0000313" key="4">
    <source>
        <dbReference type="Proteomes" id="UP000695264"/>
    </source>
</evidence>
<name>A0ABX1C3P9_9ACTN</name>
<dbReference type="Pfam" id="PF03779">
    <property type="entry name" value="SPW"/>
    <property type="match status" value="1"/>
</dbReference>
<accession>A0ABX1C3P9</accession>
<dbReference type="EMBL" id="JAATEN010000023">
    <property type="protein sequence ID" value="NJQ03290.1"/>
    <property type="molecule type" value="Genomic_DNA"/>
</dbReference>
<evidence type="ECO:0000256" key="1">
    <source>
        <dbReference type="SAM" id="Phobius"/>
    </source>
</evidence>